<feature type="region of interest" description="Disordered" evidence="1">
    <location>
        <begin position="452"/>
        <end position="485"/>
    </location>
</feature>
<feature type="compositionally biased region" description="Basic and acidic residues" evidence="1">
    <location>
        <begin position="469"/>
        <end position="480"/>
    </location>
</feature>
<organism evidence="2 3">
    <name type="scientific">Pycnoporus cinnabarinus</name>
    <name type="common">Cinnabar-red polypore</name>
    <name type="synonym">Trametes cinnabarina</name>
    <dbReference type="NCBI Taxonomy" id="5643"/>
    <lineage>
        <taxon>Eukaryota</taxon>
        <taxon>Fungi</taxon>
        <taxon>Dikarya</taxon>
        <taxon>Basidiomycota</taxon>
        <taxon>Agaricomycotina</taxon>
        <taxon>Agaricomycetes</taxon>
        <taxon>Polyporales</taxon>
        <taxon>Polyporaceae</taxon>
        <taxon>Trametes</taxon>
    </lineage>
</organism>
<reference evidence="2" key="1">
    <citation type="submission" date="2014-01" db="EMBL/GenBank/DDBJ databases">
        <title>The genome of the white-rot fungus Pycnoporus cinnabarinus: a basidiomycete model with a versatile arsenal for lignocellulosic biomass breakdown.</title>
        <authorList>
            <person name="Levasseur A."/>
            <person name="Lomascolo A."/>
            <person name="Ruiz-Duenas F.J."/>
            <person name="Uzan E."/>
            <person name="Piumi F."/>
            <person name="Kues U."/>
            <person name="Ram A.F.J."/>
            <person name="Murat C."/>
            <person name="Haon M."/>
            <person name="Benoit I."/>
            <person name="Arfi Y."/>
            <person name="Chevret D."/>
            <person name="Drula E."/>
            <person name="Kwon M.J."/>
            <person name="Gouret P."/>
            <person name="Lesage-Meessen L."/>
            <person name="Lombard V."/>
            <person name="Mariette J."/>
            <person name="Noirot C."/>
            <person name="Park J."/>
            <person name="Patyshakuliyeva A."/>
            <person name="Wieneger R.A.B."/>
            <person name="Wosten H.A.B."/>
            <person name="Martin F."/>
            <person name="Coutinho P.M."/>
            <person name="de Vries R."/>
            <person name="Martinez A.T."/>
            <person name="Klopp C."/>
            <person name="Pontarotti P."/>
            <person name="Henrissat B."/>
            <person name="Record E."/>
        </authorList>
    </citation>
    <scope>NUCLEOTIDE SEQUENCE [LARGE SCALE GENOMIC DNA]</scope>
    <source>
        <strain evidence="2">BRFM137</strain>
    </source>
</reference>
<gene>
    <name evidence="2" type="ORF">BN946_scf184788.g11</name>
</gene>
<proteinExistence type="predicted"/>
<protein>
    <submittedName>
        <fullName evidence="2">Uncharacterized protein</fullName>
    </submittedName>
</protein>
<dbReference type="OMA" id="NEARYWH"/>
<evidence type="ECO:0000256" key="1">
    <source>
        <dbReference type="SAM" id="MobiDB-lite"/>
    </source>
</evidence>
<dbReference type="STRING" id="5643.A0A060S1B9"/>
<name>A0A060S1B9_PYCCI</name>
<dbReference type="HOGENOM" id="CLU_526890_0_0_1"/>
<evidence type="ECO:0000313" key="2">
    <source>
        <dbReference type="EMBL" id="CDO68080.1"/>
    </source>
</evidence>
<dbReference type="AlphaFoldDB" id="A0A060S1B9"/>
<sequence>MAYDYYRSSVPGWGTSQFQFSAPPAPAFRPQPTWGGLDYYNAHALNPDPTLYNSVLSRMGQANGIGLGRREARYWHRRVYSGLSPLTQLLPTDIGAAAAYEAYRTWKHNPALYEPLGMDPVRVREGLIGMAIAETTRLWQYAGRPMDTYGLRAASEAAASVAAILAERLLSYTANEADIPPEIEAGYRARARSNSYNIPSVMRAGSGSPYLGAGLGGVPAGPPTMNPMGAGSPLPPSAIPGMAASTAGAGIPPPSPAHGRMAGGAAFSPTPMASGVGMPPGPMPIGVPPTGMGGGGLPPPLPGAFPPAGAYGTAMPGAGIVGGAALGGMGAYGGGAGGMPVGAGGMGGGQAAPPPTVIIERSSRRPRARRYSDSYTERPRRRSATIEVIPPTGGGPGYAVGGGYGGSGMYGSGAYGGAGPQLGAGNAYAAAMGREGYGTGLGGIASSVSGAGMASGTGPGGAPGPTPAAREEAVEEEAARRAPPRGVGFGARRWVGLDVGRSGGEWGGVERDWVWTRGGLLGVIGSMDVLPGWMSTPCDFYLGLSWPL</sequence>
<dbReference type="EMBL" id="CCBP010000002">
    <property type="protein sequence ID" value="CDO68080.1"/>
    <property type="molecule type" value="Genomic_DNA"/>
</dbReference>
<feature type="compositionally biased region" description="Gly residues" evidence="1">
    <location>
        <begin position="453"/>
        <end position="463"/>
    </location>
</feature>
<dbReference type="OrthoDB" id="2802356at2759"/>
<comment type="caution">
    <text evidence="2">The sequence shown here is derived from an EMBL/GenBank/DDBJ whole genome shotgun (WGS) entry which is preliminary data.</text>
</comment>
<dbReference type="Proteomes" id="UP000029665">
    <property type="component" value="Unassembled WGS sequence"/>
</dbReference>
<evidence type="ECO:0000313" key="3">
    <source>
        <dbReference type="Proteomes" id="UP000029665"/>
    </source>
</evidence>
<keyword evidence="3" id="KW-1185">Reference proteome</keyword>
<accession>A0A060S1B9</accession>